<dbReference type="AlphaFoldDB" id="A0AAV7MVQ5"/>
<name>A0AAV7MVQ5_PLEWA</name>
<comment type="caution">
    <text evidence="2">The sequence shown here is derived from an EMBL/GenBank/DDBJ whole genome shotgun (WGS) entry which is preliminary data.</text>
</comment>
<evidence type="ECO:0000313" key="2">
    <source>
        <dbReference type="EMBL" id="KAJ1107697.1"/>
    </source>
</evidence>
<gene>
    <name evidence="2" type="ORF">NDU88_005086</name>
</gene>
<feature type="region of interest" description="Disordered" evidence="1">
    <location>
        <begin position="73"/>
        <end position="96"/>
    </location>
</feature>
<dbReference type="Proteomes" id="UP001066276">
    <property type="component" value="Chromosome 9"/>
</dbReference>
<evidence type="ECO:0000313" key="3">
    <source>
        <dbReference type="Proteomes" id="UP001066276"/>
    </source>
</evidence>
<accession>A0AAV7MVQ5</accession>
<proteinExistence type="predicted"/>
<dbReference type="EMBL" id="JANPWB010000013">
    <property type="protein sequence ID" value="KAJ1107697.1"/>
    <property type="molecule type" value="Genomic_DNA"/>
</dbReference>
<organism evidence="2 3">
    <name type="scientific">Pleurodeles waltl</name>
    <name type="common">Iberian ribbed newt</name>
    <dbReference type="NCBI Taxonomy" id="8319"/>
    <lineage>
        <taxon>Eukaryota</taxon>
        <taxon>Metazoa</taxon>
        <taxon>Chordata</taxon>
        <taxon>Craniata</taxon>
        <taxon>Vertebrata</taxon>
        <taxon>Euteleostomi</taxon>
        <taxon>Amphibia</taxon>
        <taxon>Batrachia</taxon>
        <taxon>Caudata</taxon>
        <taxon>Salamandroidea</taxon>
        <taxon>Salamandridae</taxon>
        <taxon>Pleurodelinae</taxon>
        <taxon>Pleurodeles</taxon>
    </lineage>
</organism>
<keyword evidence="3" id="KW-1185">Reference proteome</keyword>
<reference evidence="2" key="1">
    <citation type="journal article" date="2022" name="bioRxiv">
        <title>Sequencing and chromosome-scale assembly of the giantPleurodeles waltlgenome.</title>
        <authorList>
            <person name="Brown T."/>
            <person name="Elewa A."/>
            <person name="Iarovenko S."/>
            <person name="Subramanian E."/>
            <person name="Araus A.J."/>
            <person name="Petzold A."/>
            <person name="Susuki M."/>
            <person name="Suzuki K.-i.T."/>
            <person name="Hayashi T."/>
            <person name="Toyoda A."/>
            <person name="Oliveira C."/>
            <person name="Osipova E."/>
            <person name="Leigh N.D."/>
            <person name="Simon A."/>
            <person name="Yun M.H."/>
        </authorList>
    </citation>
    <scope>NUCLEOTIDE SEQUENCE</scope>
    <source>
        <strain evidence="2">20211129_DDA</strain>
        <tissue evidence="2">Liver</tissue>
    </source>
</reference>
<evidence type="ECO:0000256" key="1">
    <source>
        <dbReference type="SAM" id="MobiDB-lite"/>
    </source>
</evidence>
<feature type="compositionally biased region" description="Gly residues" evidence="1">
    <location>
        <begin position="85"/>
        <end position="94"/>
    </location>
</feature>
<protein>
    <submittedName>
        <fullName evidence="2">Uncharacterized protein</fullName>
    </submittedName>
</protein>
<sequence>MDGEVFGDGVREVGSGVMTPPVLVSSLVSQGQIIGSQVSQAGLAAAPIVIQPKGSRAALEPQPESQSSCQYSWLWDGDGQDGEAFGDGGAGDGEVPGTSADCGMIGGVDEWELDFDEDKREEGGIVDEQESEWWGAPQETQKGRGNIIMERSFGVLQPVLAAAGRTAKL</sequence>